<evidence type="ECO:0000313" key="4">
    <source>
        <dbReference type="EMBL" id="PSC74413.1"/>
    </source>
</evidence>
<dbReference type="STRING" id="554055.A0A2P6VJZ6"/>
<keyword evidence="5" id="KW-1185">Reference proteome</keyword>
<dbReference type="OrthoDB" id="194358at2759"/>
<accession>A0A2P6VJZ6</accession>
<dbReference type="Proteomes" id="UP000239649">
    <property type="component" value="Unassembled WGS sequence"/>
</dbReference>
<gene>
    <name evidence="4" type="ORF">C2E20_2207</name>
</gene>
<dbReference type="GO" id="GO:0005737">
    <property type="term" value="C:cytoplasm"/>
    <property type="evidence" value="ECO:0007669"/>
    <property type="project" value="TreeGrafter"/>
</dbReference>
<dbReference type="Pfam" id="PF00023">
    <property type="entry name" value="Ank"/>
    <property type="match status" value="1"/>
</dbReference>
<dbReference type="InterPro" id="IPR002110">
    <property type="entry name" value="Ankyrin_rpt"/>
</dbReference>
<feature type="repeat" description="ANK" evidence="3">
    <location>
        <begin position="234"/>
        <end position="266"/>
    </location>
</feature>
<feature type="repeat" description="ANK" evidence="3">
    <location>
        <begin position="187"/>
        <end position="219"/>
    </location>
</feature>
<evidence type="ECO:0000256" key="2">
    <source>
        <dbReference type="ARBA" id="ARBA00023043"/>
    </source>
</evidence>
<name>A0A2P6VJZ6_9CHLO</name>
<dbReference type="PANTHER" id="PTHR24198:SF188">
    <property type="entry name" value="ANKYRIN REPEAT DOMAIN 55"/>
    <property type="match status" value="1"/>
</dbReference>
<dbReference type="PROSITE" id="PS50088">
    <property type="entry name" value="ANK_REPEAT"/>
    <property type="match status" value="3"/>
</dbReference>
<dbReference type="Gene3D" id="1.25.40.20">
    <property type="entry name" value="Ankyrin repeat-containing domain"/>
    <property type="match status" value="2"/>
</dbReference>
<dbReference type="PROSITE" id="PS50297">
    <property type="entry name" value="ANK_REP_REGION"/>
    <property type="match status" value="2"/>
</dbReference>
<reference evidence="4 5" key="1">
    <citation type="journal article" date="2018" name="Plant J.">
        <title>Genome sequences of Chlorella sorokiniana UTEX 1602 and Micractinium conductrix SAG 241.80: implications to maltose excretion by a green alga.</title>
        <authorList>
            <person name="Arriola M.B."/>
            <person name="Velmurugan N."/>
            <person name="Zhang Y."/>
            <person name="Plunkett M.H."/>
            <person name="Hondzo H."/>
            <person name="Barney B.M."/>
        </authorList>
    </citation>
    <scope>NUCLEOTIDE SEQUENCE [LARGE SCALE GENOMIC DNA]</scope>
    <source>
        <strain evidence="4 5">SAG 241.80</strain>
    </source>
</reference>
<dbReference type="GO" id="GO:0016874">
    <property type="term" value="F:ligase activity"/>
    <property type="evidence" value="ECO:0007669"/>
    <property type="project" value="UniProtKB-KW"/>
</dbReference>
<keyword evidence="1" id="KW-0677">Repeat</keyword>
<dbReference type="InterPro" id="IPR036770">
    <property type="entry name" value="Ankyrin_rpt-contain_sf"/>
</dbReference>
<organism evidence="4 5">
    <name type="scientific">Micractinium conductrix</name>
    <dbReference type="NCBI Taxonomy" id="554055"/>
    <lineage>
        <taxon>Eukaryota</taxon>
        <taxon>Viridiplantae</taxon>
        <taxon>Chlorophyta</taxon>
        <taxon>core chlorophytes</taxon>
        <taxon>Trebouxiophyceae</taxon>
        <taxon>Chlorellales</taxon>
        <taxon>Chlorellaceae</taxon>
        <taxon>Chlorella clade</taxon>
        <taxon>Micractinium</taxon>
    </lineage>
</organism>
<sequence>MGQGHSRRRARGPALLKAVRTGDTARVEEVLASCPGAAGYCTIEGLSCVHVAAATRRADLLEHLLMALRQAQASPRQHKAWRRSFATTINQKNVHGQTPLMLACRSGAADCVRLLLEAGADPTLFDGLQQRTCLHYAALHGWAEAIEALVDDESVVRAADGHMQPLREAIIADSQGHHRYIDGREGCGLAPLHLAATHGHLAAVKTLLKWGASIAVRCNTSYGAGSSSSVPWTPHSTPLHYAAAGGRCRVVYALLQAAAERQRDDPHTHDVRVLVDFRATACAWSAPST</sequence>
<feature type="repeat" description="ANK" evidence="3">
    <location>
        <begin position="95"/>
        <end position="127"/>
    </location>
</feature>
<comment type="caution">
    <text evidence="4">The sequence shown here is derived from an EMBL/GenBank/DDBJ whole genome shotgun (WGS) entry which is preliminary data.</text>
</comment>
<dbReference type="Pfam" id="PF12796">
    <property type="entry name" value="Ank_2"/>
    <property type="match status" value="2"/>
</dbReference>
<evidence type="ECO:0000256" key="1">
    <source>
        <dbReference type="ARBA" id="ARBA00022737"/>
    </source>
</evidence>
<dbReference type="AlphaFoldDB" id="A0A2P6VJZ6"/>
<dbReference type="PANTHER" id="PTHR24198">
    <property type="entry name" value="ANKYRIN REPEAT AND PROTEIN KINASE DOMAIN-CONTAINING PROTEIN"/>
    <property type="match status" value="1"/>
</dbReference>
<dbReference type="EMBL" id="LHPF02000004">
    <property type="protein sequence ID" value="PSC74413.1"/>
    <property type="molecule type" value="Genomic_DNA"/>
</dbReference>
<evidence type="ECO:0000313" key="5">
    <source>
        <dbReference type="Proteomes" id="UP000239649"/>
    </source>
</evidence>
<evidence type="ECO:0000256" key="3">
    <source>
        <dbReference type="PROSITE-ProRule" id="PRU00023"/>
    </source>
</evidence>
<keyword evidence="2 3" id="KW-0040">ANK repeat</keyword>
<dbReference type="SUPFAM" id="SSF48403">
    <property type="entry name" value="Ankyrin repeat"/>
    <property type="match status" value="1"/>
</dbReference>
<dbReference type="SMART" id="SM00248">
    <property type="entry name" value="ANK"/>
    <property type="match status" value="5"/>
</dbReference>
<protein>
    <submittedName>
        <fullName evidence="4">E3 ubiquitin-ligase XBAT31</fullName>
    </submittedName>
</protein>
<proteinExistence type="predicted"/>